<keyword evidence="1" id="KW-1133">Transmembrane helix</keyword>
<dbReference type="GO" id="GO:0016592">
    <property type="term" value="C:mediator complex"/>
    <property type="evidence" value="ECO:0007669"/>
    <property type="project" value="InterPro"/>
</dbReference>
<evidence type="ECO:0000313" key="3">
    <source>
        <dbReference type="Proteomes" id="UP001159364"/>
    </source>
</evidence>
<dbReference type="EMBL" id="JAIWQS010000004">
    <property type="protein sequence ID" value="KAJ8767529.1"/>
    <property type="molecule type" value="Genomic_DNA"/>
</dbReference>
<dbReference type="PANTHER" id="PTHR33739:SF5">
    <property type="entry name" value="MEDIATOR OF RNA POLYMERASE II TRANSCRIPTION SUBUNIT 33A"/>
    <property type="match status" value="1"/>
</dbReference>
<dbReference type="InterPro" id="IPR039638">
    <property type="entry name" value="MED33A/B"/>
</dbReference>
<dbReference type="GO" id="GO:2000762">
    <property type="term" value="P:regulation of phenylpropanoid metabolic process"/>
    <property type="evidence" value="ECO:0007669"/>
    <property type="project" value="InterPro"/>
</dbReference>
<dbReference type="PANTHER" id="PTHR33739">
    <property type="entry name" value="OS07G0681500 PROTEIN"/>
    <property type="match status" value="1"/>
</dbReference>
<protein>
    <recommendedName>
        <fullName evidence="4">Mediator of RNA polymerase II transcription subunit 33A</fullName>
    </recommendedName>
</protein>
<evidence type="ECO:0008006" key="4">
    <source>
        <dbReference type="Google" id="ProtNLM"/>
    </source>
</evidence>
<keyword evidence="1" id="KW-0472">Membrane</keyword>
<name>A0AAV8TN21_9ROSI</name>
<keyword evidence="1" id="KW-0812">Transmembrane</keyword>
<feature type="transmembrane region" description="Helical" evidence="1">
    <location>
        <begin position="1201"/>
        <end position="1220"/>
    </location>
</feature>
<evidence type="ECO:0000313" key="2">
    <source>
        <dbReference type="EMBL" id="KAJ8767529.1"/>
    </source>
</evidence>
<keyword evidence="3" id="KW-1185">Reference proteome</keyword>
<sequence length="1327" mass="144609">MAMPMETNAWDGVIDITKAAQEKSSDPLLWALQISSNLSSCGISLPSTELAHVLVSYICWDNNVPILWKFLDKALVLNILPPFMVLALLSNRVIPCRHSRPVAYRLYLELVKRHAFQIKCQINCPNYDKIMNSIDAVLHLSQNFGSKASDSGILLVEFIFAIVCQFLDASLDDEGLLDLTSEKSNWVSKSEEMEIDDTDDSDGKKAEYREKLQNMNTVMAIEMIGKFLKDKLISRILQLTRCNLRMHWIRFIQRLQMLGANSSAIRNSKFLTAEDLLQLTSDTDVEFPDESKTGSLQKFHAVMAFKSPVSSAGLCSGASRSALWLPLDLALEDAMDGYQVNATSAIEIITGLVKTLQAINGTTWHDTFLGLWIAALRLVQRERDPIEGPIPRLDTRLCMLLSIVPLVIVDLIEEEENESLNESECCLTNDWKEKRVPGKRRNDLISSLQLLGDYQGLLSPPQTVASAANHAAAKAMLYVSGINVGSAYFECMSMKDMPTNCSGNMRHLIVEACISRNLLDTSAYLWPGYVNGRINQIPYNVPAQVPGWSSFMKGAALTPVMVNALASTPASSLAELEKVFELAVNGSEDDKISAATILCGASLLRGWNIQEHTVNFITRLLSPSLPVDKAGDDNHFINYAPILNVLIVGIASVDCVQVFSQHGLIPQLACSLMPICEVFGSCVPDISWTLPTGEEISAHAVFSNSFALLLKLWQFNHPPLEHGVGDVPTVGSQLTPEYLLLVRNSHLVTSANILKDRNKTRLSAVATLCSAQPVFMDSFPKVKAWYRQHQKCIAATLSDLVPGTPVYQTVNLLLNMMFRKINRGSQSLTSVTSGGSGSSGPGNEDSSLRPKLPAWNILEAVPFVVDAALTACAHGKLSPRELATGLKDLADFLPASLVTIVSYFSAEVSRGVWKPVFMNGTDWPSPAANLSNVEDKIKKILAATGVDVPSLAAGGSSPATLPLPLAAFVSLTITYKIDKASERFLNLAGPALECLAAGCPWPCMPIVASLWTQKAKRWFDFLVFSASRTVFLHNNDAVFQLLKSCFTATIGLNSTAISSCGGIGALLGHGFGSHFLGGISPVAPGILYLRVYRSIREIVFITEEIISLIMYSVREIACSGLPKERLEKVKRTRSGLRCAQISLTSAMARAKLAASLGASLVWLSGGLGSVQSLFKETLPSWFIAVHRSEQEDGPVGMVSKLRGYALAYFAVLCGAFAWGIDSSSSASKRRPKVLALHLEFLASALDGKISLGCDEATWRSYVLGFVSLMVGCTPPWVLEVDADVLRRLSNGLRQWNEEDLALALLGIGGVETMGAAAELIIQNHCLN</sequence>
<gene>
    <name evidence="2" type="ORF">K2173_017598</name>
</gene>
<proteinExistence type="predicted"/>
<comment type="caution">
    <text evidence="2">The sequence shown here is derived from an EMBL/GenBank/DDBJ whole genome shotgun (WGS) entry which is preliminary data.</text>
</comment>
<accession>A0AAV8TN21</accession>
<evidence type="ECO:0000256" key="1">
    <source>
        <dbReference type="SAM" id="Phobius"/>
    </source>
</evidence>
<dbReference type="Proteomes" id="UP001159364">
    <property type="component" value="Linkage Group LG04"/>
</dbReference>
<reference evidence="2 3" key="1">
    <citation type="submission" date="2021-09" db="EMBL/GenBank/DDBJ databases">
        <title>Genomic insights and catalytic innovation underlie evolution of tropane alkaloids biosynthesis.</title>
        <authorList>
            <person name="Wang Y.-J."/>
            <person name="Tian T."/>
            <person name="Huang J.-P."/>
            <person name="Huang S.-X."/>
        </authorList>
    </citation>
    <scope>NUCLEOTIDE SEQUENCE [LARGE SCALE GENOMIC DNA]</scope>
    <source>
        <strain evidence="2">KIB-2018</strain>
        <tissue evidence="2">Leaf</tissue>
    </source>
</reference>
<organism evidence="2 3">
    <name type="scientific">Erythroxylum novogranatense</name>
    <dbReference type="NCBI Taxonomy" id="1862640"/>
    <lineage>
        <taxon>Eukaryota</taxon>
        <taxon>Viridiplantae</taxon>
        <taxon>Streptophyta</taxon>
        <taxon>Embryophyta</taxon>
        <taxon>Tracheophyta</taxon>
        <taxon>Spermatophyta</taxon>
        <taxon>Magnoliopsida</taxon>
        <taxon>eudicotyledons</taxon>
        <taxon>Gunneridae</taxon>
        <taxon>Pentapetalae</taxon>
        <taxon>rosids</taxon>
        <taxon>fabids</taxon>
        <taxon>Malpighiales</taxon>
        <taxon>Erythroxylaceae</taxon>
        <taxon>Erythroxylum</taxon>
    </lineage>
</organism>